<evidence type="ECO:0000256" key="9">
    <source>
        <dbReference type="ARBA" id="ARBA00044878"/>
    </source>
</evidence>
<evidence type="ECO:0000256" key="16">
    <source>
        <dbReference type="ARBA" id="ARBA00044900"/>
    </source>
</evidence>
<comment type="catalytic activity">
    <reaction evidence="15">
        <text>L-arginyl-L-alpha-amino acid(out) = L-arginyl-L-alpha-amino acid(in)</text>
        <dbReference type="Rhea" id="RHEA:79371"/>
        <dbReference type="ChEBI" id="CHEBI:84315"/>
    </reaction>
</comment>
<dbReference type="PANTHER" id="PTHR23512">
    <property type="entry name" value="MAJOR FACILITATOR SUPERFAMILY DOMAIN-CONTAINING PROTEIN 1"/>
    <property type="match status" value="1"/>
</dbReference>
<evidence type="ECO:0000256" key="7">
    <source>
        <dbReference type="ARBA" id="ARBA00023228"/>
    </source>
</evidence>
<dbReference type="InterPro" id="IPR036259">
    <property type="entry name" value="MFS_trans_sf"/>
</dbReference>
<evidence type="ECO:0000313" key="27">
    <source>
        <dbReference type="EMBL" id="RKO91489.1"/>
    </source>
</evidence>
<evidence type="ECO:0000256" key="18">
    <source>
        <dbReference type="ARBA" id="ARBA00044912"/>
    </source>
</evidence>
<comment type="catalytic activity">
    <reaction evidence="11">
        <text>L-alpha-aminoacyl-L-histidine(out) = L-alpha-aminoacyl-L-histidine(in)</text>
        <dbReference type="Rhea" id="RHEA:79375"/>
        <dbReference type="ChEBI" id="CHEBI:229967"/>
    </reaction>
</comment>
<evidence type="ECO:0000256" key="23">
    <source>
        <dbReference type="ARBA" id="ARBA00045709"/>
    </source>
</evidence>
<feature type="transmembrane region" description="Helical" evidence="25">
    <location>
        <begin position="6"/>
        <end position="26"/>
    </location>
</feature>
<name>A0A4P9WFG0_9FUNG</name>
<evidence type="ECO:0000256" key="24">
    <source>
        <dbReference type="ARBA" id="ARBA00046376"/>
    </source>
</evidence>
<evidence type="ECO:0000256" key="8">
    <source>
        <dbReference type="ARBA" id="ARBA00044876"/>
    </source>
</evidence>
<keyword evidence="5 25" id="KW-1133">Transmembrane helix</keyword>
<feature type="domain" description="Major facilitator superfamily (MFS) profile" evidence="26">
    <location>
        <begin position="11"/>
        <end position="135"/>
    </location>
</feature>
<protein>
    <recommendedName>
        <fullName evidence="21">Lysosomal dipeptide transporter MFSD1</fullName>
    </recommendedName>
    <alternativeName>
        <fullName evidence="22">Major facilitator superfamily domain-containing protein 1</fullName>
    </alternativeName>
</protein>
<dbReference type="SUPFAM" id="SSF103473">
    <property type="entry name" value="MFS general substrate transporter"/>
    <property type="match status" value="1"/>
</dbReference>
<keyword evidence="6 25" id="KW-0472">Membrane</keyword>
<evidence type="ECO:0000256" key="15">
    <source>
        <dbReference type="ARBA" id="ARBA00044899"/>
    </source>
</evidence>
<comment type="catalytic activity">
    <reaction evidence="8">
        <text>L-lysyl-L-alanine(out) = L-lysyl-L-alanine(in)</text>
        <dbReference type="Rhea" id="RHEA:79399"/>
        <dbReference type="ChEBI" id="CHEBI:229954"/>
    </reaction>
</comment>
<comment type="catalytic activity">
    <reaction evidence="16">
        <text>L-lysyl-L-lysine(out) = L-lysyl-L-lysine(in)</text>
        <dbReference type="Rhea" id="RHEA:79403"/>
        <dbReference type="ChEBI" id="CHEBI:229956"/>
    </reaction>
</comment>
<comment type="catalytic activity">
    <reaction evidence="19">
        <text>L-alanyl-L-lysine(out) = L-alanyl-L-lysine(in)</text>
        <dbReference type="Rhea" id="RHEA:79415"/>
        <dbReference type="ChEBI" id="CHEBI:192470"/>
    </reaction>
</comment>
<organism evidence="27 28">
    <name type="scientific">Blyttiomyces helicus</name>
    <dbReference type="NCBI Taxonomy" id="388810"/>
    <lineage>
        <taxon>Eukaryota</taxon>
        <taxon>Fungi</taxon>
        <taxon>Fungi incertae sedis</taxon>
        <taxon>Chytridiomycota</taxon>
        <taxon>Chytridiomycota incertae sedis</taxon>
        <taxon>Chytridiomycetes</taxon>
        <taxon>Chytridiomycetes incertae sedis</taxon>
        <taxon>Blyttiomyces</taxon>
    </lineage>
</organism>
<evidence type="ECO:0000256" key="6">
    <source>
        <dbReference type="ARBA" id="ARBA00023136"/>
    </source>
</evidence>
<comment type="similarity">
    <text evidence="2">Belongs to the major facilitator superfamily.</text>
</comment>
<evidence type="ECO:0000256" key="12">
    <source>
        <dbReference type="ARBA" id="ARBA00044891"/>
    </source>
</evidence>
<comment type="catalytic activity">
    <reaction evidence="20">
        <text>L-lysyl-glycine(out) = L-lysyl-glycine(in)</text>
        <dbReference type="Rhea" id="RHEA:79407"/>
        <dbReference type="ChEBI" id="CHEBI:191202"/>
    </reaction>
</comment>
<keyword evidence="28" id="KW-1185">Reference proteome</keyword>
<evidence type="ECO:0000256" key="10">
    <source>
        <dbReference type="ARBA" id="ARBA00044881"/>
    </source>
</evidence>
<comment type="subcellular location">
    <subcellularLocation>
        <location evidence="1">Lysosome membrane</location>
        <topology evidence="1">Multi-pass membrane protein</topology>
    </subcellularLocation>
</comment>
<comment type="subunit">
    <text evidence="24">Homodimer. Interacts with lysosomal protein GLMP (via lumenal domain); the interaction starts while both proteins are still in the endoplasmic reticulum and is required for stabilization of MFSD1 in lysosomes but has no direct effect on its targeting to lysosomes or transporter activity.</text>
</comment>
<evidence type="ECO:0000256" key="4">
    <source>
        <dbReference type="ARBA" id="ARBA00022692"/>
    </source>
</evidence>
<evidence type="ECO:0000259" key="26">
    <source>
        <dbReference type="PROSITE" id="PS50850"/>
    </source>
</evidence>
<feature type="transmembrane region" description="Helical" evidence="25">
    <location>
        <begin position="79"/>
        <end position="102"/>
    </location>
</feature>
<sequence>MARITTRHWVVLATACLMTFGNYYCYDIPGGMSVPLQAWLDEPMDNFQWLFNAFYTAYSIPNAIVPLIAGVLIDRIGTAYIIVIMASFVVSGQTLFALGITLRSVPLMMLGRVLLGIGGESLDVVQARVLTDWFK</sequence>
<dbReference type="InterPro" id="IPR011701">
    <property type="entry name" value="MFS"/>
</dbReference>
<evidence type="ECO:0000256" key="20">
    <source>
        <dbReference type="ARBA" id="ARBA00044924"/>
    </source>
</evidence>
<evidence type="ECO:0000256" key="13">
    <source>
        <dbReference type="ARBA" id="ARBA00044893"/>
    </source>
</evidence>
<evidence type="ECO:0000256" key="17">
    <source>
        <dbReference type="ARBA" id="ARBA00044903"/>
    </source>
</evidence>
<dbReference type="AlphaFoldDB" id="A0A4P9WFG0"/>
<comment type="catalytic activity">
    <reaction evidence="9">
        <text>L-histidyl-glycine(out) = L-histidyl-glycine(in)</text>
        <dbReference type="Rhea" id="RHEA:79395"/>
        <dbReference type="ChEBI" id="CHEBI:229957"/>
    </reaction>
</comment>
<accession>A0A4P9WFG0</accession>
<evidence type="ECO:0000256" key="19">
    <source>
        <dbReference type="ARBA" id="ARBA00044919"/>
    </source>
</evidence>
<feature type="transmembrane region" description="Helical" evidence="25">
    <location>
        <begin position="47"/>
        <end position="73"/>
    </location>
</feature>
<comment type="catalytic activity">
    <reaction evidence="10">
        <text>L-alpha-aminoacyl-L-arginine(out) = L-alpha-aminoacyl-L-arginine(in)</text>
        <dbReference type="Rhea" id="RHEA:79367"/>
        <dbReference type="ChEBI" id="CHEBI:229968"/>
    </reaction>
</comment>
<comment type="catalytic activity">
    <reaction evidence="17">
        <text>L-arginyl-glycine(out) = L-arginyl-glycine(in)</text>
        <dbReference type="Rhea" id="RHEA:79391"/>
        <dbReference type="ChEBI" id="CHEBI:229955"/>
    </reaction>
</comment>
<evidence type="ECO:0000256" key="25">
    <source>
        <dbReference type="SAM" id="Phobius"/>
    </source>
</evidence>
<dbReference type="Pfam" id="PF07690">
    <property type="entry name" value="MFS_1"/>
    <property type="match status" value="1"/>
</dbReference>
<dbReference type="Proteomes" id="UP000269721">
    <property type="component" value="Unassembled WGS sequence"/>
</dbReference>
<keyword evidence="3" id="KW-0813">Transport</keyword>
<evidence type="ECO:0000256" key="5">
    <source>
        <dbReference type="ARBA" id="ARBA00022989"/>
    </source>
</evidence>
<gene>
    <name evidence="27" type="ORF">BDK51DRAFT_18973</name>
</gene>
<evidence type="ECO:0000256" key="14">
    <source>
        <dbReference type="ARBA" id="ARBA00044898"/>
    </source>
</evidence>
<evidence type="ECO:0000313" key="28">
    <source>
        <dbReference type="Proteomes" id="UP000269721"/>
    </source>
</evidence>
<proteinExistence type="inferred from homology"/>
<evidence type="ECO:0000256" key="1">
    <source>
        <dbReference type="ARBA" id="ARBA00004155"/>
    </source>
</evidence>
<evidence type="ECO:0000256" key="11">
    <source>
        <dbReference type="ARBA" id="ARBA00044884"/>
    </source>
</evidence>
<comment type="catalytic activity">
    <reaction evidence="12">
        <text>L-lysyl-L-alpha-amino acid(out) = L-lysyl-L-alpha-amino acid(in)</text>
        <dbReference type="Rhea" id="RHEA:79387"/>
        <dbReference type="ChEBI" id="CHEBI:229965"/>
    </reaction>
</comment>
<comment type="catalytic activity">
    <reaction evidence="18">
        <text>L-histidyl-L-alpha-amino acid(out) = L-histidyl-L-alpha-amino acid(in)</text>
        <dbReference type="Rhea" id="RHEA:79379"/>
        <dbReference type="ChEBI" id="CHEBI:229964"/>
    </reaction>
</comment>
<feature type="non-terminal residue" evidence="27">
    <location>
        <position position="135"/>
    </location>
</feature>
<dbReference type="EMBL" id="KZ995044">
    <property type="protein sequence ID" value="RKO91489.1"/>
    <property type="molecule type" value="Genomic_DNA"/>
</dbReference>
<evidence type="ECO:0000256" key="21">
    <source>
        <dbReference type="ARBA" id="ARBA00044985"/>
    </source>
</evidence>
<dbReference type="PANTHER" id="PTHR23512:SF3">
    <property type="entry name" value="MAJOR FACILITATOR SUPERFAMILY DOMAIN-CONTAINING PROTEIN 1"/>
    <property type="match status" value="1"/>
</dbReference>
<reference evidence="28" key="1">
    <citation type="journal article" date="2018" name="Nat. Microbiol.">
        <title>Leveraging single-cell genomics to expand the fungal tree of life.</title>
        <authorList>
            <person name="Ahrendt S.R."/>
            <person name="Quandt C.A."/>
            <person name="Ciobanu D."/>
            <person name="Clum A."/>
            <person name="Salamov A."/>
            <person name="Andreopoulos B."/>
            <person name="Cheng J.F."/>
            <person name="Woyke T."/>
            <person name="Pelin A."/>
            <person name="Henrissat B."/>
            <person name="Reynolds N.K."/>
            <person name="Benny G.L."/>
            <person name="Smith M.E."/>
            <person name="James T.Y."/>
            <person name="Grigoriev I.V."/>
        </authorList>
    </citation>
    <scope>NUCLEOTIDE SEQUENCE [LARGE SCALE GENOMIC DNA]</scope>
</reference>
<keyword evidence="4 25" id="KW-0812">Transmembrane</keyword>
<dbReference type="OrthoDB" id="424834at2759"/>
<dbReference type="InterPro" id="IPR052187">
    <property type="entry name" value="MFSD1"/>
</dbReference>
<dbReference type="Gene3D" id="1.20.1250.20">
    <property type="entry name" value="MFS general substrate transporter like domains"/>
    <property type="match status" value="1"/>
</dbReference>
<dbReference type="GO" id="GO:0022857">
    <property type="term" value="F:transmembrane transporter activity"/>
    <property type="evidence" value="ECO:0007669"/>
    <property type="project" value="InterPro"/>
</dbReference>
<comment type="catalytic activity">
    <reaction evidence="14">
        <text>L-aspartyl-L-lysine(out) = L-aspartyl-L-lysine(in)</text>
        <dbReference type="Rhea" id="RHEA:79411"/>
        <dbReference type="ChEBI" id="CHEBI:229953"/>
    </reaction>
</comment>
<comment type="catalytic activity">
    <reaction evidence="13">
        <text>L-alpha-aminoacyl-L-lysine(out) = L-alpha-aminoacyl-L-lysine(in)</text>
        <dbReference type="Rhea" id="RHEA:79383"/>
        <dbReference type="ChEBI" id="CHEBI:229966"/>
    </reaction>
</comment>
<comment type="function">
    <text evidence="23">Lysosomal dipeptide uniporter that selectively exports lysine, arginine or histidine-containing dipeptides with a net positive charge from the lysosome lumen into the cytosol. Could play a role in a specific type of protein O-glycosylation indirectly regulating macrophages migration and tissue invasion. Also essential for liver homeostasis.</text>
</comment>
<keyword evidence="7" id="KW-0458">Lysosome</keyword>
<evidence type="ECO:0000256" key="2">
    <source>
        <dbReference type="ARBA" id="ARBA00008335"/>
    </source>
</evidence>
<evidence type="ECO:0000256" key="3">
    <source>
        <dbReference type="ARBA" id="ARBA00022448"/>
    </source>
</evidence>
<dbReference type="InterPro" id="IPR020846">
    <property type="entry name" value="MFS_dom"/>
</dbReference>
<evidence type="ECO:0000256" key="22">
    <source>
        <dbReference type="ARBA" id="ARBA00045018"/>
    </source>
</evidence>
<dbReference type="PROSITE" id="PS50850">
    <property type="entry name" value="MFS"/>
    <property type="match status" value="1"/>
</dbReference>